<proteinExistence type="predicted"/>
<name>A0A7H4PHR4_9ENTR</name>
<dbReference type="Proteomes" id="UP000254863">
    <property type="component" value="Unassembled WGS sequence"/>
</dbReference>
<comment type="caution">
    <text evidence="1">The sequence shown here is derived from an EMBL/GenBank/DDBJ whole genome shotgun (WGS) entry which is preliminary data.</text>
</comment>
<evidence type="ECO:0000313" key="2">
    <source>
        <dbReference type="Proteomes" id="UP000254863"/>
    </source>
</evidence>
<reference evidence="1 2" key="1">
    <citation type="submission" date="2018-06" db="EMBL/GenBank/DDBJ databases">
        <authorList>
            <consortium name="Pathogen Informatics"/>
            <person name="Doyle S."/>
        </authorList>
    </citation>
    <scope>NUCLEOTIDE SEQUENCE [LARGE SCALE GENOMIC DNA]</scope>
    <source>
        <strain evidence="1 2">NCTC11685</strain>
    </source>
</reference>
<gene>
    <name evidence="1" type="ORF">NCTC11685_05223</name>
</gene>
<accession>A0A7H4PHR4</accession>
<organism evidence="1 2">
    <name type="scientific">Klebsiella michiganensis</name>
    <dbReference type="NCBI Taxonomy" id="1134687"/>
    <lineage>
        <taxon>Bacteria</taxon>
        <taxon>Pseudomonadati</taxon>
        <taxon>Pseudomonadota</taxon>
        <taxon>Gammaproteobacteria</taxon>
        <taxon>Enterobacterales</taxon>
        <taxon>Enterobacteriaceae</taxon>
        <taxon>Klebsiella/Raoultella group</taxon>
        <taxon>Klebsiella</taxon>
    </lineage>
</organism>
<dbReference type="EMBL" id="UGMS01000002">
    <property type="protein sequence ID" value="STW72070.1"/>
    <property type="molecule type" value="Genomic_DNA"/>
</dbReference>
<evidence type="ECO:0000313" key="1">
    <source>
        <dbReference type="EMBL" id="STW72070.1"/>
    </source>
</evidence>
<sequence>MPLPANARLESAVPGVVEASRHPVQRGDAFDDGEPKAATGLFLAGRAIKALADARQGLCADARAVVAYAKSPASRMMSTWRPAAL</sequence>
<dbReference type="AlphaFoldDB" id="A0A7H4PHR4"/>
<protein>
    <submittedName>
        <fullName evidence="1">Uncharacterized protein</fullName>
    </submittedName>
</protein>